<sequence>MNYWYLSLSKSYPRGKTRQAQLKKEFTLIECFNEAEPKEIDGMKLIYLGFGFFSCDHIQQNYDKHRRRIEHVSSKRI</sequence>
<evidence type="ECO:0000313" key="1">
    <source>
        <dbReference type="EMBL" id="GGC98164.1"/>
    </source>
</evidence>
<dbReference type="EMBL" id="BMKI01000007">
    <property type="protein sequence ID" value="GGC98164.1"/>
    <property type="molecule type" value="Genomic_DNA"/>
</dbReference>
<keyword evidence="2" id="KW-1185">Reference proteome</keyword>
<organism evidence="1 2">
    <name type="scientific">Enterococcus wangshanyuanii</name>
    <dbReference type="NCBI Taxonomy" id="2005703"/>
    <lineage>
        <taxon>Bacteria</taxon>
        <taxon>Bacillati</taxon>
        <taxon>Bacillota</taxon>
        <taxon>Bacilli</taxon>
        <taxon>Lactobacillales</taxon>
        <taxon>Enterococcaceae</taxon>
        <taxon>Enterococcus</taxon>
    </lineage>
</organism>
<dbReference type="RefSeq" id="WP_188634513.1">
    <property type="nucleotide sequence ID" value="NZ_BMKI01000007.1"/>
</dbReference>
<comment type="caution">
    <text evidence="1">The sequence shown here is derived from an EMBL/GenBank/DDBJ whole genome shotgun (WGS) entry which is preliminary data.</text>
</comment>
<dbReference type="Proteomes" id="UP000630615">
    <property type="component" value="Unassembled WGS sequence"/>
</dbReference>
<proteinExistence type="predicted"/>
<gene>
    <name evidence="1" type="ORF">GCM10011573_29620</name>
</gene>
<protein>
    <submittedName>
        <fullName evidence="1">Uncharacterized protein</fullName>
    </submittedName>
</protein>
<reference evidence="2" key="1">
    <citation type="journal article" date="2019" name="Int. J. Syst. Evol. Microbiol.">
        <title>The Global Catalogue of Microorganisms (GCM) 10K type strain sequencing project: providing services to taxonomists for standard genome sequencing and annotation.</title>
        <authorList>
            <consortium name="The Broad Institute Genomics Platform"/>
            <consortium name="The Broad Institute Genome Sequencing Center for Infectious Disease"/>
            <person name="Wu L."/>
            <person name="Ma J."/>
        </authorList>
    </citation>
    <scope>NUCLEOTIDE SEQUENCE [LARGE SCALE GENOMIC DNA]</scope>
    <source>
        <strain evidence="2">CGMCC 1.15942</strain>
    </source>
</reference>
<name>A0ABQ1PJ63_9ENTE</name>
<accession>A0ABQ1PJ63</accession>
<evidence type="ECO:0000313" key="2">
    <source>
        <dbReference type="Proteomes" id="UP000630615"/>
    </source>
</evidence>